<feature type="transmembrane region" description="Helical" evidence="6">
    <location>
        <begin position="96"/>
        <end position="118"/>
    </location>
</feature>
<accession>A0AAV4V893</accession>
<dbReference type="InterPro" id="IPR009311">
    <property type="entry name" value="IFI6/IFI27-like"/>
</dbReference>
<evidence type="ECO:0000256" key="6">
    <source>
        <dbReference type="SAM" id="Phobius"/>
    </source>
</evidence>
<evidence type="ECO:0000313" key="7">
    <source>
        <dbReference type="EMBL" id="GIY66460.1"/>
    </source>
</evidence>
<dbReference type="PANTHER" id="PTHR16932">
    <property type="entry name" value="INTERFERON ALPHA-INDUCIBLE PROTEIN 27"/>
    <property type="match status" value="1"/>
</dbReference>
<protein>
    <submittedName>
        <fullName evidence="7">Uncharacterized protein</fullName>
    </submittedName>
</protein>
<keyword evidence="8" id="KW-1185">Reference proteome</keyword>
<name>A0AAV4V893_9ARAC</name>
<feature type="transmembrane region" description="Helical" evidence="6">
    <location>
        <begin position="70"/>
        <end position="90"/>
    </location>
</feature>
<dbReference type="Pfam" id="PF06140">
    <property type="entry name" value="Ifi-6-16"/>
    <property type="match status" value="1"/>
</dbReference>
<evidence type="ECO:0000256" key="5">
    <source>
        <dbReference type="ARBA" id="ARBA00023136"/>
    </source>
</evidence>
<evidence type="ECO:0000313" key="8">
    <source>
        <dbReference type="Proteomes" id="UP001054837"/>
    </source>
</evidence>
<evidence type="ECO:0000256" key="1">
    <source>
        <dbReference type="ARBA" id="ARBA00004141"/>
    </source>
</evidence>
<keyword evidence="3 6" id="KW-0812">Transmembrane</keyword>
<keyword evidence="4 6" id="KW-1133">Transmembrane helix</keyword>
<feature type="transmembrane region" description="Helical" evidence="6">
    <location>
        <begin position="125"/>
        <end position="147"/>
    </location>
</feature>
<dbReference type="Proteomes" id="UP001054837">
    <property type="component" value="Unassembled WGS sequence"/>
</dbReference>
<gene>
    <name evidence="7" type="ORF">CDAR_55801</name>
</gene>
<dbReference type="PANTHER" id="PTHR16932:SF18">
    <property type="entry name" value="INTERFERON, ALPHA-INDUCIBLE PROTEIN 27-LIKE 2"/>
    <property type="match status" value="1"/>
</dbReference>
<evidence type="ECO:0000256" key="2">
    <source>
        <dbReference type="ARBA" id="ARBA00007262"/>
    </source>
</evidence>
<comment type="subcellular location">
    <subcellularLocation>
        <location evidence="1">Membrane</location>
        <topology evidence="1">Multi-pass membrane protein</topology>
    </subcellularLocation>
</comment>
<dbReference type="EMBL" id="BPLQ01012603">
    <property type="protein sequence ID" value="GIY66460.1"/>
    <property type="molecule type" value="Genomic_DNA"/>
</dbReference>
<dbReference type="AlphaFoldDB" id="A0AAV4V893"/>
<evidence type="ECO:0000256" key="4">
    <source>
        <dbReference type="ARBA" id="ARBA00022989"/>
    </source>
</evidence>
<dbReference type="Gene3D" id="6.10.110.10">
    <property type="match status" value="1"/>
</dbReference>
<comment type="similarity">
    <text evidence="2">Belongs to the IFI6/IFI27 family.</text>
</comment>
<sequence length="151" mass="15935">MSSYNFKDFLKICNTMNIDRYKISSYNLKDFLKICNTMDIDSYKISSYNFKDFLKICNTMDIDRYKIMKVAGGATLVIGGATVALPLLGFTSSGVAAGSVAAGIQSKIGCVVAGSYFATAQSAGAAGMALGTKAILGASGATMGWFLPSKL</sequence>
<dbReference type="InterPro" id="IPR038213">
    <property type="entry name" value="IFI6/IFI27-like_sf"/>
</dbReference>
<proteinExistence type="inferred from homology"/>
<organism evidence="7 8">
    <name type="scientific">Caerostris darwini</name>
    <dbReference type="NCBI Taxonomy" id="1538125"/>
    <lineage>
        <taxon>Eukaryota</taxon>
        <taxon>Metazoa</taxon>
        <taxon>Ecdysozoa</taxon>
        <taxon>Arthropoda</taxon>
        <taxon>Chelicerata</taxon>
        <taxon>Arachnida</taxon>
        <taxon>Araneae</taxon>
        <taxon>Araneomorphae</taxon>
        <taxon>Entelegynae</taxon>
        <taxon>Araneoidea</taxon>
        <taxon>Araneidae</taxon>
        <taxon>Caerostris</taxon>
    </lineage>
</organism>
<comment type="caution">
    <text evidence="7">The sequence shown here is derived from an EMBL/GenBank/DDBJ whole genome shotgun (WGS) entry which is preliminary data.</text>
</comment>
<evidence type="ECO:0000256" key="3">
    <source>
        <dbReference type="ARBA" id="ARBA00022692"/>
    </source>
</evidence>
<keyword evidence="5 6" id="KW-0472">Membrane</keyword>
<dbReference type="GO" id="GO:0016020">
    <property type="term" value="C:membrane"/>
    <property type="evidence" value="ECO:0007669"/>
    <property type="project" value="UniProtKB-SubCell"/>
</dbReference>
<reference evidence="7 8" key="1">
    <citation type="submission" date="2021-06" db="EMBL/GenBank/DDBJ databases">
        <title>Caerostris darwini draft genome.</title>
        <authorList>
            <person name="Kono N."/>
            <person name="Arakawa K."/>
        </authorList>
    </citation>
    <scope>NUCLEOTIDE SEQUENCE [LARGE SCALE GENOMIC DNA]</scope>
</reference>